<feature type="transmembrane region" description="Helical" evidence="8">
    <location>
        <begin position="72"/>
        <end position="92"/>
    </location>
</feature>
<dbReference type="PANTHER" id="PTHR10689">
    <property type="entry name" value="MICROSOMAL GLUTATHIONE S-TRANSFERASE 1"/>
    <property type="match status" value="1"/>
</dbReference>
<evidence type="ECO:0000256" key="3">
    <source>
        <dbReference type="ARBA" id="ARBA00022679"/>
    </source>
</evidence>
<comment type="caution">
    <text evidence="9">The sequence shown here is derived from an EMBL/GenBank/DDBJ whole genome shotgun (WGS) entry which is preliminary data.</text>
</comment>
<comment type="subcellular location">
    <subcellularLocation>
        <location evidence="1">Endoplasmic reticulum membrane</location>
        <topology evidence="1">Multi-pass membrane protein</topology>
    </subcellularLocation>
</comment>
<dbReference type="Proteomes" id="UP000708208">
    <property type="component" value="Unassembled WGS sequence"/>
</dbReference>
<evidence type="ECO:0000256" key="6">
    <source>
        <dbReference type="ARBA" id="ARBA00022989"/>
    </source>
</evidence>
<accession>A0A8J2LL24</accession>
<protein>
    <recommendedName>
        <fullName evidence="11">Glutathione transferase</fullName>
    </recommendedName>
</protein>
<gene>
    <name evidence="9" type="ORF">AFUS01_LOCUS44562</name>
</gene>
<dbReference type="GO" id="GO:0016740">
    <property type="term" value="F:transferase activity"/>
    <property type="evidence" value="ECO:0007669"/>
    <property type="project" value="UniProtKB-KW"/>
</dbReference>
<proteinExistence type="inferred from homology"/>
<evidence type="ECO:0000256" key="8">
    <source>
        <dbReference type="SAM" id="Phobius"/>
    </source>
</evidence>
<keyword evidence="4 8" id="KW-0812">Transmembrane</keyword>
<evidence type="ECO:0000256" key="2">
    <source>
        <dbReference type="ARBA" id="ARBA00010459"/>
    </source>
</evidence>
<evidence type="ECO:0000256" key="5">
    <source>
        <dbReference type="ARBA" id="ARBA00022824"/>
    </source>
</evidence>
<dbReference type="EMBL" id="CAJVCH010570539">
    <property type="protein sequence ID" value="CAG7835149.1"/>
    <property type="molecule type" value="Genomic_DNA"/>
</dbReference>
<keyword evidence="3" id="KW-0808">Transferase</keyword>
<keyword evidence="10" id="KW-1185">Reference proteome</keyword>
<dbReference type="Pfam" id="PF01124">
    <property type="entry name" value="MAPEG"/>
    <property type="match status" value="1"/>
</dbReference>
<keyword evidence="6 8" id="KW-1133">Transmembrane helix</keyword>
<name>A0A8J2LL24_9HEXA</name>
<evidence type="ECO:0000256" key="4">
    <source>
        <dbReference type="ARBA" id="ARBA00022692"/>
    </source>
</evidence>
<keyword evidence="7 8" id="KW-0472">Membrane</keyword>
<keyword evidence="5" id="KW-0256">Endoplasmic reticulum</keyword>
<dbReference type="AlphaFoldDB" id="A0A8J2LL24"/>
<reference evidence="9" key="1">
    <citation type="submission" date="2021-06" db="EMBL/GenBank/DDBJ databases">
        <authorList>
            <person name="Hodson N. C."/>
            <person name="Mongue J. A."/>
            <person name="Jaron S. K."/>
        </authorList>
    </citation>
    <scope>NUCLEOTIDE SEQUENCE</scope>
</reference>
<comment type="similarity">
    <text evidence="2">Belongs to the MAPEG family.</text>
</comment>
<dbReference type="InterPro" id="IPR001129">
    <property type="entry name" value="Membr-assoc_MAPEG"/>
</dbReference>
<dbReference type="GO" id="GO:0005789">
    <property type="term" value="C:endoplasmic reticulum membrane"/>
    <property type="evidence" value="ECO:0007669"/>
    <property type="project" value="UniProtKB-SubCell"/>
</dbReference>
<evidence type="ECO:0000313" key="10">
    <source>
        <dbReference type="Proteomes" id="UP000708208"/>
    </source>
</evidence>
<dbReference type="FunFam" id="1.20.120.550:FF:000002">
    <property type="entry name" value="Microsomal glutathione S-transferase 1"/>
    <property type="match status" value="1"/>
</dbReference>
<sequence>MCLVVPPLVLQSNTFRVPYHQQTFLKSLFLISEEIHIQYTRLTLTAVILLFNRSALSYKMSIFIDSAAFKSFAFYSAILALKLFAMIFLTAMNRFRKNAFANPEDLPSKKMKVVLDDPDVERVRRAHRNDLENILPFFALGFLYSCTQPDPDTVNMLFKVFTLARFAHTFGICSLPCETTCPHNCISGCNRG</sequence>
<evidence type="ECO:0000256" key="7">
    <source>
        <dbReference type="ARBA" id="ARBA00023136"/>
    </source>
</evidence>
<evidence type="ECO:0000256" key="1">
    <source>
        <dbReference type="ARBA" id="ARBA00004477"/>
    </source>
</evidence>
<evidence type="ECO:0008006" key="11">
    <source>
        <dbReference type="Google" id="ProtNLM"/>
    </source>
</evidence>
<dbReference type="InterPro" id="IPR040162">
    <property type="entry name" value="MGST1-like"/>
</dbReference>
<dbReference type="OrthoDB" id="193139at2759"/>
<organism evidence="9 10">
    <name type="scientific">Allacma fusca</name>
    <dbReference type="NCBI Taxonomy" id="39272"/>
    <lineage>
        <taxon>Eukaryota</taxon>
        <taxon>Metazoa</taxon>
        <taxon>Ecdysozoa</taxon>
        <taxon>Arthropoda</taxon>
        <taxon>Hexapoda</taxon>
        <taxon>Collembola</taxon>
        <taxon>Symphypleona</taxon>
        <taxon>Sminthuridae</taxon>
        <taxon>Allacma</taxon>
    </lineage>
</organism>
<dbReference type="PANTHER" id="PTHR10689:SF6">
    <property type="entry name" value="MICROSOMAL GLUTATHIONE S-TRANSFERASE 1"/>
    <property type="match status" value="1"/>
</dbReference>
<evidence type="ECO:0000313" key="9">
    <source>
        <dbReference type="EMBL" id="CAG7835149.1"/>
    </source>
</evidence>